<proteinExistence type="predicted"/>
<keyword evidence="1" id="KW-0812">Transmembrane</keyword>
<keyword evidence="1" id="KW-1133">Transmembrane helix</keyword>
<name>A0ABY3PST9_9CYAN</name>
<keyword evidence="1" id="KW-0472">Membrane</keyword>
<evidence type="ECO:0000313" key="2">
    <source>
        <dbReference type="EMBL" id="UFP96702.1"/>
    </source>
</evidence>
<keyword evidence="3" id="KW-1185">Reference proteome</keyword>
<dbReference type="RefSeq" id="WP_230844014.1">
    <property type="nucleotide sequence ID" value="NZ_CP063845.1"/>
</dbReference>
<evidence type="ECO:0000256" key="1">
    <source>
        <dbReference type="SAM" id="Phobius"/>
    </source>
</evidence>
<sequence length="56" mass="5883">MHLATFSVVALAGLAVISVGNATVRSGKTFSRACLDLAALSSLTVFWFALFHVLNS</sequence>
<gene>
    <name evidence="2" type="ORF">ISF26_11030</name>
</gene>
<evidence type="ECO:0000313" key="3">
    <source>
        <dbReference type="Proteomes" id="UP001054846"/>
    </source>
</evidence>
<feature type="transmembrane region" description="Helical" evidence="1">
    <location>
        <begin position="38"/>
        <end position="54"/>
    </location>
</feature>
<accession>A0ABY3PST9</accession>
<reference evidence="2 3" key="1">
    <citation type="journal article" date="2021" name="Genome Biol. Evol.">
        <title>Complete Genome Sequencing of a Novel Gloeobacter Species from a Waterfall Cave in Mexico.</title>
        <authorList>
            <person name="Saw J.H."/>
            <person name="Cardona T."/>
            <person name="Montejano G."/>
        </authorList>
    </citation>
    <scope>NUCLEOTIDE SEQUENCE [LARGE SCALE GENOMIC DNA]</scope>
    <source>
        <strain evidence="2">MG652769</strain>
    </source>
</reference>
<dbReference type="EMBL" id="CP063845">
    <property type="protein sequence ID" value="UFP96702.1"/>
    <property type="molecule type" value="Genomic_DNA"/>
</dbReference>
<organism evidence="2 3">
    <name type="scientific">Gloeobacter morelensis MG652769</name>
    <dbReference type="NCBI Taxonomy" id="2781736"/>
    <lineage>
        <taxon>Bacteria</taxon>
        <taxon>Bacillati</taxon>
        <taxon>Cyanobacteriota</taxon>
        <taxon>Cyanophyceae</taxon>
        <taxon>Gloeobacterales</taxon>
        <taxon>Gloeobacteraceae</taxon>
        <taxon>Gloeobacter</taxon>
        <taxon>Gloeobacter morelensis</taxon>
    </lineage>
</organism>
<dbReference type="Proteomes" id="UP001054846">
    <property type="component" value="Chromosome"/>
</dbReference>
<protein>
    <submittedName>
        <fullName evidence="2">Uncharacterized protein</fullName>
    </submittedName>
</protein>